<sequence>EDQETSVHLASTITYSLKGRALHVPSFVIARIFGGKEPPQFVAVFQHMVVLKGGLSSGYKNRMTEKGSSDKTYKMESIEMEVTIIVSLGILSVKNAKEGTESLSFWFSLALLFLQQRLKRFTTFDLLTEEMHLLMLKFIGVGQCVDPKEKQTAFEISQFCAGYIFLAGSLNGLSPKVPLYEITEGNEPCFLTTYFSWYSTKATVQGNSFQKKAALLLGTHHVLEILQACALCFLAFMFNSSRISLEVVIKDQGKGLLP</sequence>
<dbReference type="Gramene" id="Al_scaffold_0006_2819">
    <property type="protein sequence ID" value="Al_scaffold_0006_2819"/>
    <property type="gene ID" value="Al_scaffold_0006_2819"/>
</dbReference>
<dbReference type="GO" id="GO:0051015">
    <property type="term" value="F:actin filament binding"/>
    <property type="evidence" value="ECO:0007669"/>
    <property type="project" value="InterPro"/>
</dbReference>
<reference evidence="3" key="1">
    <citation type="journal article" date="2011" name="Nat. Genet.">
        <title>The Arabidopsis lyrata genome sequence and the basis of rapid genome size change.</title>
        <authorList>
            <person name="Hu T.T."/>
            <person name="Pattyn P."/>
            <person name="Bakker E.G."/>
            <person name="Cao J."/>
            <person name="Cheng J.-F."/>
            <person name="Clark R.M."/>
            <person name="Fahlgren N."/>
            <person name="Fawcett J.A."/>
            <person name="Grimwood J."/>
            <person name="Gundlach H."/>
            <person name="Haberer G."/>
            <person name="Hollister J.D."/>
            <person name="Ossowski S."/>
            <person name="Ottilar R.P."/>
            <person name="Salamov A.A."/>
            <person name="Schneeberger K."/>
            <person name="Spannagl M."/>
            <person name="Wang X."/>
            <person name="Yang L."/>
            <person name="Nasrallah M.E."/>
            <person name="Bergelson J."/>
            <person name="Carrington J.C."/>
            <person name="Gaut B.S."/>
            <person name="Schmutz J."/>
            <person name="Mayer K.F.X."/>
            <person name="Van de Peer Y."/>
            <person name="Grigoriev I.V."/>
            <person name="Nordborg M."/>
            <person name="Weigel D."/>
            <person name="Guo Y.-L."/>
        </authorList>
    </citation>
    <scope>NUCLEOTIDE SEQUENCE [LARGE SCALE GENOMIC DNA]</scope>
    <source>
        <strain evidence="3">cv. MN47</strain>
    </source>
</reference>
<dbReference type="Proteomes" id="UP000008694">
    <property type="component" value="Unassembled WGS sequence"/>
</dbReference>
<protein>
    <submittedName>
        <fullName evidence="2">Predicted protein</fullName>
    </submittedName>
</protein>
<dbReference type="HOGENOM" id="CLU_1080017_0_0_1"/>
<dbReference type="eggNOG" id="KOG0443">
    <property type="taxonomic scope" value="Eukaryota"/>
</dbReference>
<dbReference type="Gene3D" id="3.40.20.10">
    <property type="entry name" value="Severin"/>
    <property type="match status" value="2"/>
</dbReference>
<dbReference type="PANTHER" id="PTHR11977">
    <property type="entry name" value="VILLIN"/>
    <property type="match status" value="1"/>
</dbReference>
<dbReference type="STRING" id="81972.D7M6Z1"/>
<accession>D7M6Z1</accession>
<keyword evidence="3" id="KW-1185">Reference proteome</keyword>
<proteinExistence type="predicted"/>
<name>D7M6Z1_ARALL</name>
<evidence type="ECO:0000313" key="3">
    <source>
        <dbReference type="Proteomes" id="UP000008694"/>
    </source>
</evidence>
<dbReference type="PANTHER" id="PTHR11977:SF51">
    <property type="entry name" value="PROTEIN FLIGHTLESS-1 HOMOLOG"/>
    <property type="match status" value="1"/>
</dbReference>
<keyword evidence="1" id="KW-0677">Repeat</keyword>
<organism evidence="3">
    <name type="scientific">Arabidopsis lyrata subsp. lyrata</name>
    <name type="common">Lyre-leaved rock-cress</name>
    <dbReference type="NCBI Taxonomy" id="81972"/>
    <lineage>
        <taxon>Eukaryota</taxon>
        <taxon>Viridiplantae</taxon>
        <taxon>Streptophyta</taxon>
        <taxon>Embryophyta</taxon>
        <taxon>Tracheophyta</taxon>
        <taxon>Spermatophyta</taxon>
        <taxon>Magnoliopsida</taxon>
        <taxon>eudicotyledons</taxon>
        <taxon>Gunneridae</taxon>
        <taxon>Pentapetalae</taxon>
        <taxon>rosids</taxon>
        <taxon>malvids</taxon>
        <taxon>Brassicales</taxon>
        <taxon>Brassicaceae</taxon>
        <taxon>Camelineae</taxon>
        <taxon>Arabidopsis</taxon>
    </lineage>
</organism>
<dbReference type="GO" id="GO:0051014">
    <property type="term" value="P:actin filament severing"/>
    <property type="evidence" value="ECO:0007669"/>
    <property type="project" value="TreeGrafter"/>
</dbReference>
<dbReference type="AlphaFoldDB" id="D7M6Z1"/>
<dbReference type="EMBL" id="GL348718">
    <property type="protein sequence ID" value="EFH48588.1"/>
    <property type="molecule type" value="Genomic_DNA"/>
</dbReference>
<feature type="non-terminal residue" evidence="2">
    <location>
        <position position="1"/>
    </location>
</feature>
<dbReference type="InterPro" id="IPR007122">
    <property type="entry name" value="Villin/Gelsolin"/>
</dbReference>
<evidence type="ECO:0000313" key="2">
    <source>
        <dbReference type="EMBL" id="EFH48588.1"/>
    </source>
</evidence>
<dbReference type="InterPro" id="IPR029006">
    <property type="entry name" value="ADF-H/Gelsolin-like_dom_sf"/>
</dbReference>
<evidence type="ECO:0000256" key="1">
    <source>
        <dbReference type="ARBA" id="ARBA00022737"/>
    </source>
</evidence>
<gene>
    <name evidence="2" type="ORF">ARALYDRAFT_662754</name>
</gene>